<dbReference type="InterPro" id="IPR037275">
    <property type="entry name" value="Znf_CTCHY_sf"/>
</dbReference>
<dbReference type="InterPro" id="IPR037274">
    <property type="entry name" value="Znf_CHY_sf"/>
</dbReference>
<comment type="caution">
    <text evidence="8">The sequence shown here is derived from an EMBL/GenBank/DDBJ whole genome shotgun (WGS) entry which is preliminary data.</text>
</comment>
<dbReference type="AlphaFoldDB" id="A0A482W3R2"/>
<dbReference type="SUPFAM" id="SSF57850">
    <property type="entry name" value="RING/U-box"/>
    <property type="match status" value="1"/>
</dbReference>
<dbReference type="GO" id="GO:0006511">
    <property type="term" value="P:ubiquitin-dependent protein catabolic process"/>
    <property type="evidence" value="ECO:0007669"/>
    <property type="project" value="TreeGrafter"/>
</dbReference>
<dbReference type="InterPro" id="IPR008913">
    <property type="entry name" value="Znf_CHY"/>
</dbReference>
<evidence type="ECO:0000313" key="8">
    <source>
        <dbReference type="EMBL" id="RZC39433.1"/>
    </source>
</evidence>
<accession>A0A482W3R2</accession>
<dbReference type="InterPro" id="IPR017921">
    <property type="entry name" value="Znf_CTCHY"/>
</dbReference>
<evidence type="ECO:0000259" key="6">
    <source>
        <dbReference type="PROSITE" id="PS51266"/>
    </source>
</evidence>
<keyword evidence="1" id="KW-0479">Metal-binding</keyword>
<evidence type="ECO:0000256" key="3">
    <source>
        <dbReference type="ARBA" id="ARBA00022833"/>
    </source>
</evidence>
<dbReference type="PROSITE" id="PS51270">
    <property type="entry name" value="ZF_CTCHY"/>
    <property type="match status" value="1"/>
</dbReference>
<keyword evidence="3" id="KW-0862">Zinc</keyword>
<evidence type="ECO:0000259" key="5">
    <source>
        <dbReference type="PROSITE" id="PS50089"/>
    </source>
</evidence>
<evidence type="ECO:0000256" key="2">
    <source>
        <dbReference type="ARBA" id="ARBA00022771"/>
    </source>
</evidence>
<feature type="domain" description="RING-type" evidence="5">
    <location>
        <begin position="119"/>
        <end position="162"/>
    </location>
</feature>
<dbReference type="PROSITE" id="PS51266">
    <property type="entry name" value="ZF_CHY"/>
    <property type="match status" value="1"/>
</dbReference>
<dbReference type="EMBL" id="QDEB01034562">
    <property type="protein sequence ID" value="RZC39433.1"/>
    <property type="molecule type" value="Genomic_DNA"/>
</dbReference>
<dbReference type="STRING" id="1661398.A0A482W3R2"/>
<dbReference type="GO" id="GO:0016567">
    <property type="term" value="P:protein ubiquitination"/>
    <property type="evidence" value="ECO:0007669"/>
    <property type="project" value="TreeGrafter"/>
</dbReference>
<dbReference type="SUPFAM" id="SSF161219">
    <property type="entry name" value="CHY zinc finger-like"/>
    <property type="match status" value="1"/>
</dbReference>
<dbReference type="PANTHER" id="PTHR21319:SF53">
    <property type="entry name" value="RING FINGER AND CHY ZINC FINGER DOMAIN-CONTAINING PROTEIN 1"/>
    <property type="match status" value="1"/>
</dbReference>
<dbReference type="PANTHER" id="PTHR21319">
    <property type="entry name" value="RING FINGER AND CHY ZINC FINGER DOMAIN-CONTAINING PROTEIN 1"/>
    <property type="match status" value="1"/>
</dbReference>
<dbReference type="PROSITE" id="PS50089">
    <property type="entry name" value="ZF_RING_2"/>
    <property type="match status" value="1"/>
</dbReference>
<feature type="domain" description="CTCHY-type" evidence="7">
    <location>
        <begin position="52"/>
        <end position="118"/>
    </location>
</feature>
<protein>
    <submittedName>
        <fullName evidence="8">Zf-CHY domain containing protein</fullName>
    </submittedName>
</protein>
<name>A0A482W3R2_ASBVE</name>
<evidence type="ECO:0000313" key="9">
    <source>
        <dbReference type="Proteomes" id="UP000292052"/>
    </source>
</evidence>
<sequence length="167" mass="18846">TPCCNKVYICRLCHDENEKHKLNRKGVKELVCVKCKTLQPVQANCRNCGITFGNYTCLECNLFDDEGKGQFHCDGCGICRVGGARNFFHCEKCNMCLPVSHLSFGHKVQCIENVSHANCPVCLEDIHHSRIPSRIPKCGHLLHVICYDELLKSGFKACPICQEPYEN</sequence>
<dbReference type="CDD" id="cd16464">
    <property type="entry name" value="RING-H2_Pirh2-like"/>
    <property type="match status" value="1"/>
</dbReference>
<dbReference type="OrthoDB" id="411372at2759"/>
<proteinExistence type="predicted"/>
<dbReference type="GO" id="GO:0008270">
    <property type="term" value="F:zinc ion binding"/>
    <property type="evidence" value="ECO:0007669"/>
    <property type="project" value="UniProtKB-KW"/>
</dbReference>
<keyword evidence="9" id="KW-1185">Reference proteome</keyword>
<feature type="domain" description="CHY-type" evidence="6">
    <location>
        <begin position="1"/>
        <end position="50"/>
    </location>
</feature>
<dbReference type="Gene3D" id="3.30.40.10">
    <property type="entry name" value="Zinc/RING finger domain, C3HC4 (zinc finger)"/>
    <property type="match status" value="1"/>
</dbReference>
<keyword evidence="2 4" id="KW-0863">Zinc-finger</keyword>
<feature type="non-terminal residue" evidence="8">
    <location>
        <position position="1"/>
    </location>
</feature>
<dbReference type="GO" id="GO:0061630">
    <property type="term" value="F:ubiquitin protein ligase activity"/>
    <property type="evidence" value="ECO:0007669"/>
    <property type="project" value="TreeGrafter"/>
</dbReference>
<dbReference type="SMART" id="SM00184">
    <property type="entry name" value="RING"/>
    <property type="match status" value="1"/>
</dbReference>
<evidence type="ECO:0000256" key="4">
    <source>
        <dbReference type="PROSITE-ProRule" id="PRU00601"/>
    </source>
</evidence>
<dbReference type="InterPro" id="IPR001841">
    <property type="entry name" value="Znf_RING"/>
</dbReference>
<gene>
    <name evidence="8" type="ORF">BDFB_009571</name>
</gene>
<dbReference type="GO" id="GO:0005634">
    <property type="term" value="C:nucleus"/>
    <property type="evidence" value="ECO:0007669"/>
    <property type="project" value="TreeGrafter"/>
</dbReference>
<dbReference type="Pfam" id="PF13639">
    <property type="entry name" value="zf-RING_2"/>
    <property type="match status" value="1"/>
</dbReference>
<evidence type="ECO:0000259" key="7">
    <source>
        <dbReference type="PROSITE" id="PS51270"/>
    </source>
</evidence>
<dbReference type="InterPro" id="IPR013083">
    <property type="entry name" value="Znf_RING/FYVE/PHD"/>
</dbReference>
<evidence type="ECO:0000256" key="1">
    <source>
        <dbReference type="ARBA" id="ARBA00022723"/>
    </source>
</evidence>
<reference evidence="8 9" key="1">
    <citation type="submission" date="2017-03" db="EMBL/GenBank/DDBJ databases">
        <title>Genome of the blue death feigning beetle - Asbolus verrucosus.</title>
        <authorList>
            <person name="Rider S.D."/>
        </authorList>
    </citation>
    <scope>NUCLEOTIDE SEQUENCE [LARGE SCALE GENOMIC DNA]</scope>
    <source>
        <strain evidence="8">Butters</strain>
        <tissue evidence="8">Head and leg muscle</tissue>
    </source>
</reference>
<organism evidence="8 9">
    <name type="scientific">Asbolus verrucosus</name>
    <name type="common">Desert ironclad beetle</name>
    <dbReference type="NCBI Taxonomy" id="1661398"/>
    <lineage>
        <taxon>Eukaryota</taxon>
        <taxon>Metazoa</taxon>
        <taxon>Ecdysozoa</taxon>
        <taxon>Arthropoda</taxon>
        <taxon>Hexapoda</taxon>
        <taxon>Insecta</taxon>
        <taxon>Pterygota</taxon>
        <taxon>Neoptera</taxon>
        <taxon>Endopterygota</taxon>
        <taxon>Coleoptera</taxon>
        <taxon>Polyphaga</taxon>
        <taxon>Cucujiformia</taxon>
        <taxon>Tenebrionidae</taxon>
        <taxon>Pimeliinae</taxon>
        <taxon>Asbolus</taxon>
    </lineage>
</organism>
<dbReference type="Proteomes" id="UP000292052">
    <property type="component" value="Unassembled WGS sequence"/>
</dbReference>
<dbReference type="SUPFAM" id="SSF161245">
    <property type="entry name" value="Zinc hairpin stack"/>
    <property type="match status" value="1"/>
</dbReference>
<dbReference type="Pfam" id="PF05495">
    <property type="entry name" value="zf-CHY"/>
    <property type="match status" value="1"/>
</dbReference>